<evidence type="ECO:0000313" key="2">
    <source>
        <dbReference type="Proteomes" id="UP001163293"/>
    </source>
</evidence>
<name>A0AAX3EQ34_PAEUR</name>
<organism evidence="1 2">
    <name type="scientific">Paenarthrobacter ureafaciens</name>
    <dbReference type="NCBI Taxonomy" id="37931"/>
    <lineage>
        <taxon>Bacteria</taxon>
        <taxon>Bacillati</taxon>
        <taxon>Actinomycetota</taxon>
        <taxon>Actinomycetes</taxon>
        <taxon>Micrococcales</taxon>
        <taxon>Micrococcaceae</taxon>
        <taxon>Paenarthrobacter</taxon>
    </lineage>
</organism>
<evidence type="ECO:0000313" key="1">
    <source>
        <dbReference type="EMBL" id="UYW00237.1"/>
    </source>
</evidence>
<proteinExistence type="predicted"/>
<reference evidence="1" key="1">
    <citation type="submission" date="2022-07" db="EMBL/GenBank/DDBJ databases">
        <authorList>
            <person name="Wu T."/>
        </authorList>
    </citation>
    <scope>NUCLEOTIDE SEQUENCE</scope>
    <source>
        <strain evidence="1">SD-1</strain>
        <plasmid evidence="1">unnamed6</plasmid>
    </source>
</reference>
<sequence>MMQLEGQGELFAIAPDPLIYTNGEHPTHCVKCHQKLTMAYEGAGGKGYRWEKCQKCAQTPDPEFSRKLREAVEAARNAAEAAEIE</sequence>
<keyword evidence="2" id="KW-1185">Reference proteome</keyword>
<geneLocation type="plasmid" evidence="1 2">
    <name>unnamed6</name>
</geneLocation>
<dbReference type="AlphaFoldDB" id="A0AAX3EQ34"/>
<accession>A0AAX3EQ34</accession>
<dbReference type="RefSeq" id="WP_264450258.1">
    <property type="nucleotide sequence ID" value="NZ_CP101191.1"/>
</dbReference>
<keyword evidence="1" id="KW-0614">Plasmid</keyword>
<protein>
    <submittedName>
        <fullName evidence="1">Uncharacterized protein</fullName>
    </submittedName>
</protein>
<gene>
    <name evidence="1" type="ORF">NL394_23880</name>
</gene>
<dbReference type="EMBL" id="CP101191">
    <property type="protein sequence ID" value="UYW00237.1"/>
    <property type="molecule type" value="Genomic_DNA"/>
</dbReference>
<dbReference type="Proteomes" id="UP001163293">
    <property type="component" value="Plasmid unnamed6"/>
</dbReference>